<dbReference type="EMBL" id="JZWS03000008">
    <property type="protein sequence ID" value="MEW9491859.1"/>
    <property type="molecule type" value="Genomic_DNA"/>
</dbReference>
<evidence type="ECO:0000313" key="1">
    <source>
        <dbReference type="EMBL" id="MEW9491859.1"/>
    </source>
</evidence>
<gene>
    <name evidence="1" type="ORF">TQ35_0006625</name>
</gene>
<comment type="caution">
    <text evidence="1">The sequence shown here is derived from an EMBL/GenBank/DDBJ whole genome shotgun (WGS) entry which is preliminary data.</text>
</comment>
<dbReference type="Proteomes" id="UP000053480">
    <property type="component" value="Unassembled WGS sequence"/>
</dbReference>
<reference evidence="1" key="1">
    <citation type="submission" date="2024-07" db="EMBL/GenBank/DDBJ databases">
        <title>Metagenome and Metagenome-Assembled Genomes of Archaea from a hot spring from the geothermal field of Los Azufres, Mexico.</title>
        <authorList>
            <person name="Marin-Paredes R."/>
            <person name="Martinez-Romero E."/>
            <person name="Servin-Garciduenas L.E."/>
        </authorList>
    </citation>
    <scope>NUCLEOTIDE SEQUENCE</scope>
    <source>
        <strain evidence="1">AZ1-454</strain>
    </source>
</reference>
<accession>A0ACC6TPP7</accession>
<organism evidence="1 2">
    <name type="scientific">Candidatus Aramenus sulfurataquae</name>
    <dbReference type="NCBI Taxonomy" id="1326980"/>
    <lineage>
        <taxon>Archaea</taxon>
        <taxon>Thermoproteota</taxon>
        <taxon>Thermoprotei</taxon>
        <taxon>Sulfolobales</taxon>
        <taxon>Sulfolobaceae</taxon>
        <taxon>Candidatus Aramenus</taxon>
    </lineage>
</organism>
<evidence type="ECO:0000313" key="2">
    <source>
        <dbReference type="Proteomes" id="UP000053480"/>
    </source>
</evidence>
<sequence>MYDVILSSDRGSFTDYNGSSVLGYVACMPYRLVPRVFMDKFFTPPMKTDKEGKAIYAPYALRKIEAVLVNSGFKVAVIPPEKLHAFARKTRVVGFTVHDPFGLNPVSAKLSFLFGGGPTWTAKFFQEFAEEVKGLKQRFGFKVIAGGPGAWELSLAKPEWIDVLFLNEAELDLPKVVKALLDNQEVPRIVHGKSPKADQIPPIVNPARLGEVQITRGCPRGCKFCSITPETFRSIPLDVIKKEVEVNLRGGIRRVEFITDDVMLYGSQKLRTNHDAIVKLFTEVMGMGVDGIWFPHISAPAVRESPKTVRAMSEIARYDVDRAAAPVVGLETGSVKIMEKYMSAKAFPWTPREWRDVIIDATGIMNDNYIYPCYTMTIGYPEETEEDLKQSIDLVQSIIDHKFTAWVFPLPVIPISTTYIAKNPYPKPETLPEGYWDLLYISWVYNFKVTRELVPILTGGIRNNLVKRLVVTMINKTFSNLEEIFRALKETKGEYSKTFSNVNLNSVMGVIKAIYWLIRLSAKPI</sequence>
<proteinExistence type="predicted"/>
<protein>
    <submittedName>
        <fullName evidence="1">Radical SAM protein</fullName>
    </submittedName>
</protein>
<name>A0ACC6TPP7_9CREN</name>